<name>A0A2Z2IWU2_CORST</name>
<reference evidence="2 3" key="1">
    <citation type="submission" date="2017-05" db="EMBL/GenBank/DDBJ databases">
        <title>Complete genome sequence of Corynebacterium striatum KC-Na-1 isolated from Neophocaena asiaeorientalis in Korea.</title>
        <authorList>
            <person name="Kim J.H."/>
            <person name="Lee K."/>
        </authorList>
    </citation>
    <scope>NUCLEOTIDE SEQUENCE [LARGE SCALE GENOMIC DNA]</scope>
    <source>
        <strain evidence="2 3">KC-Na-01</strain>
    </source>
</reference>
<dbReference type="Proteomes" id="UP000250197">
    <property type="component" value="Chromosome"/>
</dbReference>
<protein>
    <submittedName>
        <fullName evidence="2">Uncharacterized protein</fullName>
    </submittedName>
</protein>
<organism evidence="2 3">
    <name type="scientific">Corynebacterium striatum</name>
    <dbReference type="NCBI Taxonomy" id="43770"/>
    <lineage>
        <taxon>Bacteria</taxon>
        <taxon>Bacillati</taxon>
        <taxon>Actinomycetota</taxon>
        <taxon>Actinomycetes</taxon>
        <taxon>Mycobacteriales</taxon>
        <taxon>Corynebacteriaceae</taxon>
        <taxon>Corynebacterium</taxon>
    </lineage>
</organism>
<dbReference type="EMBL" id="CP021252">
    <property type="protein sequence ID" value="ART20806.1"/>
    <property type="molecule type" value="Genomic_DNA"/>
</dbReference>
<dbReference type="KEGG" id="cstr:CBE89_04350"/>
<keyword evidence="1" id="KW-1133">Transmembrane helix</keyword>
<keyword evidence="1" id="KW-0472">Membrane</keyword>
<evidence type="ECO:0000313" key="2">
    <source>
        <dbReference type="EMBL" id="ART20806.1"/>
    </source>
</evidence>
<sequence>MKARSLVFAVLIGAVLAAELYVVIAGGGRGTVIVTGLIALELLLAAAFLFINRDKDIAPVQAVRAELRTLKTCVLVLLRQRRYSGVALDSHHGWWVIPAAVTGATGIECIAIELLVPWAWLRALILVVSLYSLILLWGVFGAAYTYPHFVDGTLVLRHAGRKVVSIGAGEIANIVQSRGYSHERHALEEDTLILGNGDGTNVHIELASPLLVPAPKWPWQKEQLSHVNHVQVWFDAPAEAITAISRSA</sequence>
<evidence type="ECO:0000313" key="3">
    <source>
        <dbReference type="Proteomes" id="UP000250197"/>
    </source>
</evidence>
<dbReference type="AlphaFoldDB" id="A0A2Z2IWU2"/>
<dbReference type="RefSeq" id="WP_086890938.1">
    <property type="nucleotide sequence ID" value="NZ_CP021252.1"/>
</dbReference>
<feature type="transmembrane region" description="Helical" evidence="1">
    <location>
        <begin position="123"/>
        <end position="146"/>
    </location>
</feature>
<feature type="transmembrane region" description="Helical" evidence="1">
    <location>
        <begin position="33"/>
        <end position="51"/>
    </location>
</feature>
<evidence type="ECO:0000256" key="1">
    <source>
        <dbReference type="SAM" id="Phobius"/>
    </source>
</evidence>
<gene>
    <name evidence="2" type="ORF">CBE89_04350</name>
</gene>
<keyword evidence="1" id="KW-0812">Transmembrane</keyword>
<accession>A0A2Z2IWU2</accession>
<proteinExistence type="predicted"/>